<keyword evidence="3 6" id="KW-1133">Transmembrane helix</keyword>
<dbReference type="OrthoDB" id="10021397at2759"/>
<feature type="transmembrane region" description="Helical" evidence="6">
    <location>
        <begin position="303"/>
        <end position="324"/>
    </location>
</feature>
<dbReference type="InterPro" id="IPR011701">
    <property type="entry name" value="MFS"/>
</dbReference>
<evidence type="ECO:0000256" key="6">
    <source>
        <dbReference type="SAM" id="Phobius"/>
    </source>
</evidence>
<protein>
    <recommendedName>
        <fullName evidence="7">Major facilitator superfamily (MFS) profile domain-containing protein</fullName>
    </recommendedName>
</protein>
<feature type="transmembrane region" description="Helical" evidence="6">
    <location>
        <begin position="195"/>
        <end position="215"/>
    </location>
</feature>
<evidence type="ECO:0000313" key="8">
    <source>
        <dbReference type="EMBL" id="CAG8954258.1"/>
    </source>
</evidence>
<dbReference type="Pfam" id="PF07690">
    <property type="entry name" value="MFS_1"/>
    <property type="match status" value="1"/>
</dbReference>
<reference evidence="8" key="1">
    <citation type="submission" date="2021-07" db="EMBL/GenBank/DDBJ databases">
        <authorList>
            <person name="Durling M."/>
        </authorList>
    </citation>
    <scope>NUCLEOTIDE SEQUENCE</scope>
</reference>
<dbReference type="CDD" id="cd17502">
    <property type="entry name" value="MFS_Azr1_MDR_like"/>
    <property type="match status" value="1"/>
</dbReference>
<organism evidence="8 9">
    <name type="scientific">Hymenoscyphus fraxineus</name>
    <dbReference type="NCBI Taxonomy" id="746836"/>
    <lineage>
        <taxon>Eukaryota</taxon>
        <taxon>Fungi</taxon>
        <taxon>Dikarya</taxon>
        <taxon>Ascomycota</taxon>
        <taxon>Pezizomycotina</taxon>
        <taxon>Leotiomycetes</taxon>
        <taxon>Helotiales</taxon>
        <taxon>Helotiaceae</taxon>
        <taxon>Hymenoscyphus</taxon>
    </lineage>
</organism>
<evidence type="ECO:0000256" key="3">
    <source>
        <dbReference type="ARBA" id="ARBA00022989"/>
    </source>
</evidence>
<dbReference type="FunFam" id="1.20.1720.10:FF:000012">
    <property type="entry name" value="MFS toxin efflux pump (AflT)"/>
    <property type="match status" value="1"/>
</dbReference>
<evidence type="ECO:0000313" key="9">
    <source>
        <dbReference type="Proteomes" id="UP000696280"/>
    </source>
</evidence>
<feature type="transmembrane region" description="Helical" evidence="6">
    <location>
        <begin position="132"/>
        <end position="155"/>
    </location>
</feature>
<feature type="transmembrane region" description="Helical" evidence="6">
    <location>
        <begin position="236"/>
        <end position="254"/>
    </location>
</feature>
<dbReference type="AlphaFoldDB" id="A0A9N9KWS2"/>
<evidence type="ECO:0000256" key="1">
    <source>
        <dbReference type="ARBA" id="ARBA00004141"/>
    </source>
</evidence>
<feature type="region of interest" description="Disordered" evidence="5">
    <location>
        <begin position="531"/>
        <end position="565"/>
    </location>
</feature>
<feature type="transmembrane region" description="Helical" evidence="6">
    <location>
        <begin position="167"/>
        <end position="189"/>
    </location>
</feature>
<dbReference type="PANTHER" id="PTHR23501">
    <property type="entry name" value="MAJOR FACILITATOR SUPERFAMILY"/>
    <property type="match status" value="1"/>
</dbReference>
<feature type="transmembrane region" description="Helical" evidence="6">
    <location>
        <begin position="107"/>
        <end position="126"/>
    </location>
</feature>
<dbReference type="Gene3D" id="1.20.1250.20">
    <property type="entry name" value="MFS general substrate transporter like domains"/>
    <property type="match status" value="2"/>
</dbReference>
<feature type="transmembrane region" description="Helical" evidence="6">
    <location>
        <begin position="77"/>
        <end position="95"/>
    </location>
</feature>
<evidence type="ECO:0000256" key="4">
    <source>
        <dbReference type="ARBA" id="ARBA00023136"/>
    </source>
</evidence>
<keyword evidence="2 6" id="KW-0812">Transmembrane</keyword>
<gene>
    <name evidence="8" type="ORF">HYFRA_00005878</name>
</gene>
<evidence type="ECO:0000256" key="2">
    <source>
        <dbReference type="ARBA" id="ARBA00022692"/>
    </source>
</evidence>
<sequence>MSDSTKASEISTENDMEKGVTTPPGNKEEAVVYPTFKKLILIMTALYLCMFLVALDRTIIGTAIPKITDDFHSVDDIGWYASAYLICMCSFQLIFGRIYTYYSPKWVLLWSILLFEIGSAVCGAAPNSVAFIIGRAISGLGSSGIFSGVIITMVVSVPLNKRPLYQGVFGAVFGVASVLGPLVGGAFTTNVSWRWCFYINLPIGAVVVTIILFILQAPPSKNTDCLFVRIQKLDPLGTPVFLPSILCLLLALQWGGATYPWSNWRIILLFVLGGILFSVFVLIQFKSGDNATVPIRIIKQRSVLAAVYFTMVSPGAMMVVIYFLPLWFQAIKGATAVRSGIDTLPLVLSLVAASIIAGALTQKTGYYVGQLLASSVLAAIGIGLITTLTPDSTSAQWIGYQFLFGFGLGLGMQQPNLAVQTSLNNKDVMTGVSLIFFGQGFGGAIWVSVAQTIFNHGLVANFSKFSNINAAKIINTGATELRNVVPPDMLPQALNAYNGALMNTLKLAVGLSSAGILGGVFMEWKSLKNKSEGGLSESVKEKGDSTDIASGTSVESEPVMSGKAT</sequence>
<comment type="caution">
    <text evidence="8">The sequence shown here is derived from an EMBL/GenBank/DDBJ whole genome shotgun (WGS) entry which is preliminary data.</text>
</comment>
<feature type="transmembrane region" description="Helical" evidence="6">
    <location>
        <begin position="500"/>
        <end position="521"/>
    </location>
</feature>
<dbReference type="PANTHER" id="PTHR23501:SF201">
    <property type="entry name" value="MFS AFLATOXIN EFFLUX PUMP"/>
    <property type="match status" value="1"/>
</dbReference>
<feature type="transmembrane region" description="Helical" evidence="6">
    <location>
        <begin position="344"/>
        <end position="360"/>
    </location>
</feature>
<feature type="transmembrane region" description="Helical" evidence="6">
    <location>
        <begin position="367"/>
        <end position="388"/>
    </location>
</feature>
<dbReference type="Proteomes" id="UP000696280">
    <property type="component" value="Unassembled WGS sequence"/>
</dbReference>
<feature type="region of interest" description="Disordered" evidence="5">
    <location>
        <begin position="1"/>
        <end position="23"/>
    </location>
</feature>
<comment type="subcellular location">
    <subcellularLocation>
        <location evidence="1">Membrane</location>
        <topology evidence="1">Multi-pass membrane protein</topology>
    </subcellularLocation>
</comment>
<proteinExistence type="predicted"/>
<dbReference type="FunFam" id="1.20.1250.20:FF:000196">
    <property type="entry name" value="MFS toxin efflux pump (AflT)"/>
    <property type="match status" value="1"/>
</dbReference>
<dbReference type="InterPro" id="IPR020846">
    <property type="entry name" value="MFS_dom"/>
</dbReference>
<keyword evidence="4 6" id="KW-0472">Membrane</keyword>
<dbReference type="GO" id="GO:0005886">
    <property type="term" value="C:plasma membrane"/>
    <property type="evidence" value="ECO:0007669"/>
    <property type="project" value="TreeGrafter"/>
</dbReference>
<evidence type="ECO:0000259" key="7">
    <source>
        <dbReference type="PROSITE" id="PS50850"/>
    </source>
</evidence>
<accession>A0A9N9KWS2</accession>
<dbReference type="EMBL" id="CAJVRL010000056">
    <property type="protein sequence ID" value="CAG8954258.1"/>
    <property type="molecule type" value="Genomic_DNA"/>
</dbReference>
<feature type="compositionally biased region" description="Polar residues" evidence="5">
    <location>
        <begin position="1"/>
        <end position="13"/>
    </location>
</feature>
<feature type="transmembrane region" description="Helical" evidence="6">
    <location>
        <begin position="266"/>
        <end position="283"/>
    </location>
</feature>
<dbReference type="SUPFAM" id="SSF103473">
    <property type="entry name" value="MFS general substrate transporter"/>
    <property type="match status" value="2"/>
</dbReference>
<evidence type="ECO:0000256" key="5">
    <source>
        <dbReference type="SAM" id="MobiDB-lite"/>
    </source>
</evidence>
<dbReference type="PROSITE" id="PS50850">
    <property type="entry name" value="MFS"/>
    <property type="match status" value="1"/>
</dbReference>
<feature type="transmembrane region" description="Helical" evidence="6">
    <location>
        <begin position="39"/>
        <end position="65"/>
    </location>
</feature>
<name>A0A9N9KWS2_9HELO</name>
<keyword evidence="9" id="KW-1185">Reference proteome</keyword>
<feature type="transmembrane region" description="Helical" evidence="6">
    <location>
        <begin position="394"/>
        <end position="411"/>
    </location>
</feature>
<feature type="transmembrane region" description="Helical" evidence="6">
    <location>
        <begin position="432"/>
        <end position="454"/>
    </location>
</feature>
<dbReference type="InterPro" id="IPR036259">
    <property type="entry name" value="MFS_trans_sf"/>
</dbReference>
<dbReference type="GO" id="GO:0022857">
    <property type="term" value="F:transmembrane transporter activity"/>
    <property type="evidence" value="ECO:0007669"/>
    <property type="project" value="InterPro"/>
</dbReference>
<feature type="domain" description="Major facilitator superfamily (MFS) profile" evidence="7">
    <location>
        <begin position="42"/>
        <end position="527"/>
    </location>
</feature>